<evidence type="ECO:0000313" key="2">
    <source>
        <dbReference type="Proteomes" id="UP000789831"/>
    </source>
</evidence>
<accession>A0A9N8VAV0</accession>
<sequence>MAEARISVKDRILHFDILYCVIEGYLKRLNVFVKNLFNLTPDTFGRTAASQQLNSNSVSSNDDCDELIKRRKFDSIIANAVGK</sequence>
<gene>
    <name evidence="1" type="ORF">AGERDE_LOCUS1321</name>
</gene>
<dbReference type="EMBL" id="CAJVPL010000087">
    <property type="protein sequence ID" value="CAG8444656.1"/>
    <property type="molecule type" value="Genomic_DNA"/>
</dbReference>
<evidence type="ECO:0000313" key="1">
    <source>
        <dbReference type="EMBL" id="CAG8444656.1"/>
    </source>
</evidence>
<dbReference type="Proteomes" id="UP000789831">
    <property type="component" value="Unassembled WGS sequence"/>
</dbReference>
<keyword evidence="2" id="KW-1185">Reference proteome</keyword>
<comment type="caution">
    <text evidence="1">The sequence shown here is derived from an EMBL/GenBank/DDBJ whole genome shotgun (WGS) entry which is preliminary data.</text>
</comment>
<protein>
    <submittedName>
        <fullName evidence="1">11612_t:CDS:1</fullName>
    </submittedName>
</protein>
<reference evidence="1" key="1">
    <citation type="submission" date="2021-06" db="EMBL/GenBank/DDBJ databases">
        <authorList>
            <person name="Kallberg Y."/>
            <person name="Tangrot J."/>
            <person name="Rosling A."/>
        </authorList>
    </citation>
    <scope>NUCLEOTIDE SEQUENCE</scope>
    <source>
        <strain evidence="1">MT106</strain>
    </source>
</reference>
<name>A0A9N8VAV0_9GLOM</name>
<proteinExistence type="predicted"/>
<dbReference type="AlphaFoldDB" id="A0A9N8VAV0"/>
<organism evidence="1 2">
    <name type="scientific">Ambispora gerdemannii</name>
    <dbReference type="NCBI Taxonomy" id="144530"/>
    <lineage>
        <taxon>Eukaryota</taxon>
        <taxon>Fungi</taxon>
        <taxon>Fungi incertae sedis</taxon>
        <taxon>Mucoromycota</taxon>
        <taxon>Glomeromycotina</taxon>
        <taxon>Glomeromycetes</taxon>
        <taxon>Archaeosporales</taxon>
        <taxon>Ambisporaceae</taxon>
        <taxon>Ambispora</taxon>
    </lineage>
</organism>